<dbReference type="PROSITE" id="PS50943">
    <property type="entry name" value="HTH_CROC1"/>
    <property type="match status" value="1"/>
</dbReference>
<dbReference type="InterPro" id="IPR013430">
    <property type="entry name" value="Toxin_antidote_HigA"/>
</dbReference>
<evidence type="ECO:0000313" key="4">
    <source>
        <dbReference type="Proteomes" id="UP001349994"/>
    </source>
</evidence>
<sequence length="106" mass="12107">MNDDMILISREPVHPGEFLREDYMPELGFTVATLAKRLGVSRQTVNDIVREKRGLSPEMCLRLGRLFGTTPQFWMNMQSKVDIWDSMALHEDEVMAIEPIEVAAIA</sequence>
<name>A0ABU6IK02_9ACTN</name>
<dbReference type="NCBIfam" id="TIGR02607">
    <property type="entry name" value="antidote_HigA"/>
    <property type="match status" value="1"/>
</dbReference>
<evidence type="ECO:0000256" key="1">
    <source>
        <dbReference type="ARBA" id="ARBA00023125"/>
    </source>
</evidence>
<keyword evidence="4" id="KW-1185">Reference proteome</keyword>
<dbReference type="SMART" id="SM00530">
    <property type="entry name" value="HTH_XRE"/>
    <property type="match status" value="1"/>
</dbReference>
<dbReference type="EMBL" id="JAYMFF010000020">
    <property type="protein sequence ID" value="MEC4176789.1"/>
    <property type="molecule type" value="Genomic_DNA"/>
</dbReference>
<evidence type="ECO:0000259" key="2">
    <source>
        <dbReference type="PROSITE" id="PS50943"/>
    </source>
</evidence>
<reference evidence="3 4" key="1">
    <citation type="submission" date="2024-01" db="EMBL/GenBank/DDBJ databases">
        <title>novel species in genus Adlercreutzia.</title>
        <authorList>
            <person name="Liu X."/>
        </authorList>
    </citation>
    <scope>NUCLEOTIDE SEQUENCE [LARGE SCALE GENOMIC DNA]</scope>
    <source>
        <strain evidence="3 4">R7</strain>
    </source>
</reference>
<dbReference type="InterPro" id="IPR001387">
    <property type="entry name" value="Cro/C1-type_HTH"/>
</dbReference>
<organism evidence="3 4">
    <name type="scientific">Adlercreutzia wanghongyangiae</name>
    <dbReference type="NCBI Taxonomy" id="3111451"/>
    <lineage>
        <taxon>Bacteria</taxon>
        <taxon>Bacillati</taxon>
        <taxon>Actinomycetota</taxon>
        <taxon>Coriobacteriia</taxon>
        <taxon>Eggerthellales</taxon>
        <taxon>Eggerthellaceae</taxon>
        <taxon>Adlercreutzia</taxon>
    </lineage>
</organism>
<keyword evidence="1" id="KW-0238">DNA-binding</keyword>
<gene>
    <name evidence="3" type="ORF">VIN30_10060</name>
</gene>
<feature type="domain" description="HTH cro/C1-type" evidence="2">
    <location>
        <begin position="26"/>
        <end position="74"/>
    </location>
</feature>
<protein>
    <submittedName>
        <fullName evidence="3">HigA family addiction module antitoxin</fullName>
    </submittedName>
</protein>
<evidence type="ECO:0000313" key="3">
    <source>
        <dbReference type="EMBL" id="MEC4176789.1"/>
    </source>
</evidence>
<dbReference type="PANTHER" id="PTHR36924">
    <property type="entry name" value="ANTITOXIN HIGA-1"/>
    <property type="match status" value="1"/>
</dbReference>
<dbReference type="Pfam" id="PF01381">
    <property type="entry name" value="HTH_3"/>
    <property type="match status" value="1"/>
</dbReference>
<dbReference type="CDD" id="cd00093">
    <property type="entry name" value="HTH_XRE"/>
    <property type="match status" value="1"/>
</dbReference>
<comment type="caution">
    <text evidence="3">The sequence shown here is derived from an EMBL/GenBank/DDBJ whole genome shotgun (WGS) entry which is preliminary data.</text>
</comment>
<dbReference type="InterPro" id="IPR010982">
    <property type="entry name" value="Lambda_DNA-bd_dom_sf"/>
</dbReference>
<dbReference type="PANTHER" id="PTHR36924:SF1">
    <property type="entry name" value="ANTITOXIN HIGA-1"/>
    <property type="match status" value="1"/>
</dbReference>
<proteinExistence type="predicted"/>
<dbReference type="Proteomes" id="UP001349994">
    <property type="component" value="Unassembled WGS sequence"/>
</dbReference>
<dbReference type="Gene3D" id="1.10.260.40">
    <property type="entry name" value="lambda repressor-like DNA-binding domains"/>
    <property type="match status" value="1"/>
</dbReference>
<dbReference type="SUPFAM" id="SSF47413">
    <property type="entry name" value="lambda repressor-like DNA-binding domains"/>
    <property type="match status" value="1"/>
</dbReference>
<dbReference type="RefSeq" id="WP_338211301.1">
    <property type="nucleotide sequence ID" value="NZ_JAYMFF010000020.1"/>
</dbReference>
<accession>A0ABU6IK02</accession>